<organism evidence="1">
    <name type="scientific">Anguilla anguilla</name>
    <name type="common">European freshwater eel</name>
    <name type="synonym">Muraena anguilla</name>
    <dbReference type="NCBI Taxonomy" id="7936"/>
    <lineage>
        <taxon>Eukaryota</taxon>
        <taxon>Metazoa</taxon>
        <taxon>Chordata</taxon>
        <taxon>Craniata</taxon>
        <taxon>Vertebrata</taxon>
        <taxon>Euteleostomi</taxon>
        <taxon>Actinopterygii</taxon>
        <taxon>Neopterygii</taxon>
        <taxon>Teleostei</taxon>
        <taxon>Anguilliformes</taxon>
        <taxon>Anguillidae</taxon>
        <taxon>Anguilla</taxon>
    </lineage>
</organism>
<proteinExistence type="predicted"/>
<reference evidence="1" key="2">
    <citation type="journal article" date="2015" name="Fish Shellfish Immunol.">
        <title>Early steps in the European eel (Anguilla anguilla)-Vibrio vulnificus interaction in the gills: Role of the RtxA13 toxin.</title>
        <authorList>
            <person name="Callol A."/>
            <person name="Pajuelo D."/>
            <person name="Ebbesson L."/>
            <person name="Teles M."/>
            <person name="MacKenzie S."/>
            <person name="Amaro C."/>
        </authorList>
    </citation>
    <scope>NUCLEOTIDE SEQUENCE</scope>
</reference>
<dbReference type="EMBL" id="GBXM01106335">
    <property type="protein sequence ID" value="JAH02242.1"/>
    <property type="molecule type" value="Transcribed_RNA"/>
</dbReference>
<protein>
    <submittedName>
        <fullName evidence="1">Uncharacterized protein</fullName>
    </submittedName>
</protein>
<dbReference type="AlphaFoldDB" id="A0A0E9PDA3"/>
<reference evidence="1" key="1">
    <citation type="submission" date="2014-11" db="EMBL/GenBank/DDBJ databases">
        <authorList>
            <person name="Amaro Gonzalez C."/>
        </authorList>
    </citation>
    <scope>NUCLEOTIDE SEQUENCE</scope>
</reference>
<name>A0A0E9PDA3_ANGAN</name>
<evidence type="ECO:0000313" key="1">
    <source>
        <dbReference type="EMBL" id="JAH02242.1"/>
    </source>
</evidence>
<accession>A0A0E9PDA3</accession>
<sequence>MSSSYFISEVAEQHLPRSTWTGSLWSSG</sequence>